<comment type="caution">
    <text evidence="2">The sequence shown here is derived from an EMBL/GenBank/DDBJ whole genome shotgun (WGS) entry which is preliminary data.</text>
</comment>
<dbReference type="OrthoDB" id="778454at2759"/>
<protein>
    <submittedName>
        <fullName evidence="2">Uncharacterized protein</fullName>
    </submittedName>
</protein>
<dbReference type="AlphaFoldDB" id="A0A2G9HLX1"/>
<feature type="compositionally biased region" description="Polar residues" evidence="1">
    <location>
        <begin position="29"/>
        <end position="41"/>
    </location>
</feature>
<organism evidence="2 3">
    <name type="scientific">Handroanthus impetiginosus</name>
    <dbReference type="NCBI Taxonomy" id="429701"/>
    <lineage>
        <taxon>Eukaryota</taxon>
        <taxon>Viridiplantae</taxon>
        <taxon>Streptophyta</taxon>
        <taxon>Embryophyta</taxon>
        <taxon>Tracheophyta</taxon>
        <taxon>Spermatophyta</taxon>
        <taxon>Magnoliopsida</taxon>
        <taxon>eudicotyledons</taxon>
        <taxon>Gunneridae</taxon>
        <taxon>Pentapetalae</taxon>
        <taxon>asterids</taxon>
        <taxon>lamiids</taxon>
        <taxon>Lamiales</taxon>
        <taxon>Bignoniaceae</taxon>
        <taxon>Crescentiina</taxon>
        <taxon>Tabebuia alliance</taxon>
        <taxon>Handroanthus</taxon>
    </lineage>
</organism>
<dbReference type="PANTHER" id="PTHR33067:SF39">
    <property type="entry name" value="TRANSCRIPTION FACTOR INTERACTOR AND REGULATOR CCHC(ZN) FAMILY"/>
    <property type="match status" value="1"/>
</dbReference>
<evidence type="ECO:0000256" key="1">
    <source>
        <dbReference type="SAM" id="MobiDB-lite"/>
    </source>
</evidence>
<sequence length="168" mass="19219">MLLQFMANTAATFKAMEIQIGQLANAMNSQPQESLPSNIETNPKKDTDTGETISQIFKFYINIPFAEALEQMPSYIKFMKDILTKKRCLGYYEMITLTKECSGIIQKKLRPKLEDPGSFTIPCKLDTHFWGKALCDSETSINIMPPLDLSHTRIRRGKIYDHYSIVSR</sequence>
<dbReference type="PANTHER" id="PTHR33067">
    <property type="entry name" value="RNA-DIRECTED DNA POLYMERASE-RELATED"/>
    <property type="match status" value="1"/>
</dbReference>
<evidence type="ECO:0000313" key="3">
    <source>
        <dbReference type="Proteomes" id="UP000231279"/>
    </source>
</evidence>
<feature type="region of interest" description="Disordered" evidence="1">
    <location>
        <begin position="29"/>
        <end position="48"/>
    </location>
</feature>
<reference evidence="3" key="1">
    <citation type="journal article" date="2018" name="Gigascience">
        <title>Genome assembly of the Pink Ipe (Handroanthus impetiginosus, Bignoniaceae), a highly valued, ecologically keystone Neotropical timber forest tree.</title>
        <authorList>
            <person name="Silva-Junior O.B."/>
            <person name="Grattapaglia D."/>
            <person name="Novaes E."/>
            <person name="Collevatti R.G."/>
        </authorList>
    </citation>
    <scope>NUCLEOTIDE SEQUENCE [LARGE SCALE GENOMIC DNA]</scope>
    <source>
        <strain evidence="3">cv. UFG-1</strain>
    </source>
</reference>
<name>A0A2G9HLX1_9LAMI</name>
<accession>A0A2G9HLX1</accession>
<evidence type="ECO:0000313" key="2">
    <source>
        <dbReference type="EMBL" id="PIN18522.1"/>
    </source>
</evidence>
<proteinExistence type="predicted"/>
<keyword evidence="3" id="KW-1185">Reference proteome</keyword>
<gene>
    <name evidence="2" type="ORF">CDL12_08805</name>
</gene>
<dbReference type="Proteomes" id="UP000231279">
    <property type="component" value="Unassembled WGS sequence"/>
</dbReference>
<dbReference type="EMBL" id="NKXS01001447">
    <property type="protein sequence ID" value="PIN18522.1"/>
    <property type="molecule type" value="Genomic_DNA"/>
</dbReference>